<dbReference type="RefSeq" id="WP_377328858.1">
    <property type="nucleotide sequence ID" value="NZ_JBHUMZ010000021.1"/>
</dbReference>
<comment type="caution">
    <text evidence="5">The sequence shown here is derived from an EMBL/GenBank/DDBJ whole genome shotgun (WGS) entry which is preliminary data.</text>
</comment>
<keyword evidence="6" id="KW-1185">Reference proteome</keyword>
<accession>A0ABW5QBB7</accession>
<dbReference type="PROSITE" id="PS00062">
    <property type="entry name" value="ALDOKETO_REDUCTASE_2"/>
    <property type="match status" value="1"/>
</dbReference>
<evidence type="ECO:0000256" key="1">
    <source>
        <dbReference type="ARBA" id="ARBA00007905"/>
    </source>
</evidence>
<dbReference type="PRINTS" id="PR00069">
    <property type="entry name" value="ALDKETRDTASE"/>
</dbReference>
<dbReference type="SUPFAM" id="SSF51430">
    <property type="entry name" value="NAD(P)-linked oxidoreductase"/>
    <property type="match status" value="1"/>
</dbReference>
<comment type="similarity">
    <text evidence="1">Belongs to the aldo/keto reductase family.</text>
</comment>
<evidence type="ECO:0000256" key="2">
    <source>
        <dbReference type="ARBA" id="ARBA00022857"/>
    </source>
</evidence>
<sequence>MIQSLQDRIKLNNGVEMPGFGLGVYKAEEGKEVVEAVRTAVNHGYRLIDTASFYGNETGVGEGIRETDVAREDLFITTKVWNDEQGYDETLRAFERSLERLNQEYLDLYLIHWPVKEHFQDTWKAMERLYEEGVIKSIGVSNFHVHHLQKLFTKANVKPVINQIEYHPHLTQQEVKTFCDKEDIQMEAWSPLKRGRLFEDPTITQIAERHGKSPAQVILRWDVQNHVITIPKSVTPSRIRDNADIFDFNLSEDEMDQINRMNQNDRTGMNPNEFD</sequence>
<dbReference type="EMBL" id="JBHUMZ010000021">
    <property type="protein sequence ID" value="MFD2639062.1"/>
    <property type="molecule type" value="Genomic_DNA"/>
</dbReference>
<feature type="domain" description="NADP-dependent oxidoreductase" evidence="4">
    <location>
        <begin position="30"/>
        <end position="262"/>
    </location>
</feature>
<dbReference type="Gene3D" id="3.20.20.100">
    <property type="entry name" value="NADP-dependent oxidoreductase domain"/>
    <property type="match status" value="1"/>
</dbReference>
<evidence type="ECO:0000313" key="5">
    <source>
        <dbReference type="EMBL" id="MFD2639062.1"/>
    </source>
</evidence>
<dbReference type="PANTHER" id="PTHR43827">
    <property type="entry name" value="2,5-DIKETO-D-GLUCONIC ACID REDUCTASE"/>
    <property type="match status" value="1"/>
</dbReference>
<reference evidence="6" key="1">
    <citation type="journal article" date="2019" name="Int. J. Syst. Evol. Microbiol.">
        <title>The Global Catalogue of Microorganisms (GCM) 10K type strain sequencing project: providing services to taxonomists for standard genome sequencing and annotation.</title>
        <authorList>
            <consortium name="The Broad Institute Genomics Platform"/>
            <consortium name="The Broad Institute Genome Sequencing Center for Infectious Disease"/>
            <person name="Wu L."/>
            <person name="Ma J."/>
        </authorList>
    </citation>
    <scope>NUCLEOTIDE SEQUENCE [LARGE SCALE GENOMIC DNA]</scope>
    <source>
        <strain evidence="6">TISTR 1571</strain>
    </source>
</reference>
<gene>
    <name evidence="5" type="ORF">ACFSW4_09325</name>
</gene>
<evidence type="ECO:0000259" key="4">
    <source>
        <dbReference type="Pfam" id="PF00248"/>
    </source>
</evidence>
<keyword evidence="3" id="KW-0560">Oxidoreductase</keyword>
<dbReference type="PIRSF" id="PIRSF000097">
    <property type="entry name" value="AKR"/>
    <property type="match status" value="1"/>
</dbReference>
<dbReference type="PANTHER" id="PTHR43827:SF3">
    <property type="entry name" value="NADP-DEPENDENT OXIDOREDUCTASE DOMAIN-CONTAINING PROTEIN"/>
    <property type="match status" value="1"/>
</dbReference>
<keyword evidence="2" id="KW-0521">NADP</keyword>
<proteinExistence type="inferred from homology"/>
<dbReference type="Pfam" id="PF00248">
    <property type="entry name" value="Aldo_ket_red"/>
    <property type="match status" value="1"/>
</dbReference>
<dbReference type="InterPro" id="IPR018170">
    <property type="entry name" value="Aldo/ket_reductase_CS"/>
</dbReference>
<protein>
    <submittedName>
        <fullName evidence="5">Aldo/keto reductase</fullName>
    </submittedName>
</protein>
<dbReference type="PROSITE" id="PS00798">
    <property type="entry name" value="ALDOKETO_REDUCTASE_1"/>
    <property type="match status" value="1"/>
</dbReference>
<evidence type="ECO:0000256" key="3">
    <source>
        <dbReference type="ARBA" id="ARBA00023002"/>
    </source>
</evidence>
<dbReference type="InterPro" id="IPR023210">
    <property type="entry name" value="NADP_OxRdtase_dom"/>
</dbReference>
<name>A0ABW5QBB7_9BACI</name>
<dbReference type="InterPro" id="IPR036812">
    <property type="entry name" value="NAD(P)_OxRdtase_dom_sf"/>
</dbReference>
<evidence type="ECO:0000313" key="6">
    <source>
        <dbReference type="Proteomes" id="UP001597452"/>
    </source>
</evidence>
<dbReference type="Proteomes" id="UP001597452">
    <property type="component" value="Unassembled WGS sequence"/>
</dbReference>
<organism evidence="5 6">
    <name type="scientific">Piscibacillus salipiscarius</name>
    <dbReference type="NCBI Taxonomy" id="299480"/>
    <lineage>
        <taxon>Bacteria</taxon>
        <taxon>Bacillati</taxon>
        <taxon>Bacillota</taxon>
        <taxon>Bacilli</taxon>
        <taxon>Bacillales</taxon>
        <taxon>Bacillaceae</taxon>
        <taxon>Piscibacillus</taxon>
    </lineage>
</organism>
<dbReference type="InterPro" id="IPR020471">
    <property type="entry name" value="AKR"/>
</dbReference>